<feature type="coiled-coil region" evidence="1">
    <location>
        <begin position="1689"/>
        <end position="1716"/>
    </location>
</feature>
<gene>
    <name evidence="4" type="ORF">FSB_LOCUS26675</name>
</gene>
<feature type="compositionally biased region" description="Polar residues" evidence="2">
    <location>
        <begin position="1162"/>
        <end position="1172"/>
    </location>
</feature>
<reference evidence="4" key="1">
    <citation type="submission" date="2018-02" db="EMBL/GenBank/DDBJ databases">
        <authorList>
            <person name="Cohen D.B."/>
            <person name="Kent A.D."/>
        </authorList>
    </citation>
    <scope>NUCLEOTIDE SEQUENCE</scope>
</reference>
<dbReference type="InterPro" id="IPR028919">
    <property type="entry name" value="Viral_movement"/>
</dbReference>
<dbReference type="Pfam" id="PF01107">
    <property type="entry name" value="MP"/>
    <property type="match status" value="1"/>
</dbReference>
<dbReference type="PANTHER" id="PTHR47599">
    <property type="entry name" value="CELL-TO-CELL MOVEMENT PROTEIN"/>
    <property type="match status" value="1"/>
</dbReference>
<feature type="compositionally biased region" description="Low complexity" evidence="2">
    <location>
        <begin position="12"/>
        <end position="21"/>
    </location>
</feature>
<accession>A0A2N9GGT7</accession>
<name>A0A2N9GGT7_FAGSY</name>
<evidence type="ECO:0000313" key="4">
    <source>
        <dbReference type="EMBL" id="SPC98793.1"/>
    </source>
</evidence>
<protein>
    <recommendedName>
        <fullName evidence="3">Aminotransferase-like plant mobile domain-containing protein</fullName>
    </recommendedName>
</protein>
<dbReference type="Pfam" id="PF10536">
    <property type="entry name" value="PMD"/>
    <property type="match status" value="1"/>
</dbReference>
<dbReference type="InterPro" id="IPR051596">
    <property type="entry name" value="Caulimoviridae_Movement"/>
</dbReference>
<feature type="region of interest" description="Disordered" evidence="2">
    <location>
        <begin position="1080"/>
        <end position="1383"/>
    </location>
</feature>
<dbReference type="PANTHER" id="PTHR47599:SF4">
    <property type="entry name" value="POLYPROTEIN"/>
    <property type="match status" value="1"/>
</dbReference>
<feature type="compositionally biased region" description="Low complexity" evidence="2">
    <location>
        <begin position="1100"/>
        <end position="1110"/>
    </location>
</feature>
<feature type="compositionally biased region" description="Low complexity" evidence="2">
    <location>
        <begin position="463"/>
        <end position="474"/>
    </location>
</feature>
<keyword evidence="1" id="KW-0175">Coiled coil</keyword>
<evidence type="ECO:0000256" key="1">
    <source>
        <dbReference type="SAM" id="Coils"/>
    </source>
</evidence>
<feature type="compositionally biased region" description="Basic residues" evidence="2">
    <location>
        <begin position="1111"/>
        <end position="1120"/>
    </location>
</feature>
<feature type="compositionally biased region" description="Acidic residues" evidence="2">
    <location>
        <begin position="1367"/>
        <end position="1378"/>
    </location>
</feature>
<feature type="compositionally biased region" description="Basic and acidic residues" evidence="2">
    <location>
        <begin position="1084"/>
        <end position="1098"/>
    </location>
</feature>
<feature type="region of interest" description="Disordered" evidence="2">
    <location>
        <begin position="1"/>
        <end position="21"/>
    </location>
</feature>
<feature type="compositionally biased region" description="Low complexity" evidence="2">
    <location>
        <begin position="1343"/>
        <end position="1355"/>
    </location>
</feature>
<evidence type="ECO:0000259" key="3">
    <source>
        <dbReference type="Pfam" id="PF10536"/>
    </source>
</evidence>
<dbReference type="EMBL" id="OIVN01001902">
    <property type="protein sequence ID" value="SPC98793.1"/>
    <property type="molecule type" value="Genomic_DNA"/>
</dbReference>
<feature type="compositionally biased region" description="Acidic residues" evidence="2">
    <location>
        <begin position="1290"/>
        <end position="1310"/>
    </location>
</feature>
<feature type="compositionally biased region" description="Polar residues" evidence="2">
    <location>
        <begin position="1132"/>
        <end position="1147"/>
    </location>
</feature>
<organism evidence="4">
    <name type="scientific">Fagus sylvatica</name>
    <name type="common">Beechnut</name>
    <dbReference type="NCBI Taxonomy" id="28930"/>
    <lineage>
        <taxon>Eukaryota</taxon>
        <taxon>Viridiplantae</taxon>
        <taxon>Streptophyta</taxon>
        <taxon>Embryophyta</taxon>
        <taxon>Tracheophyta</taxon>
        <taxon>Spermatophyta</taxon>
        <taxon>Magnoliopsida</taxon>
        <taxon>eudicotyledons</taxon>
        <taxon>Gunneridae</taxon>
        <taxon>Pentapetalae</taxon>
        <taxon>rosids</taxon>
        <taxon>fabids</taxon>
        <taxon>Fagales</taxon>
        <taxon>Fagaceae</taxon>
        <taxon>Fagus</taxon>
    </lineage>
</organism>
<dbReference type="InterPro" id="IPR019557">
    <property type="entry name" value="AminoTfrase-like_pln_mobile"/>
</dbReference>
<feature type="compositionally biased region" description="Acidic residues" evidence="2">
    <location>
        <begin position="1173"/>
        <end position="1184"/>
    </location>
</feature>
<evidence type="ECO:0000256" key="2">
    <source>
        <dbReference type="SAM" id="MobiDB-lite"/>
    </source>
</evidence>
<feature type="compositionally biased region" description="Basic residues" evidence="2">
    <location>
        <begin position="1151"/>
        <end position="1161"/>
    </location>
</feature>
<proteinExistence type="predicted"/>
<feature type="domain" description="Aminotransferase-like plant mobile" evidence="3">
    <location>
        <begin position="619"/>
        <end position="942"/>
    </location>
</feature>
<feature type="region of interest" description="Disordered" evidence="2">
    <location>
        <begin position="435"/>
        <end position="510"/>
    </location>
</feature>
<sequence>MSGGHERTGYRSNSTISTRSGSSSLATLSDIVHEEDEVLPHSDLDLQNWSLPKINKKEVYDQSSLVSSVFQTEHKVKTVERAYALNKNKEECLLFRKKEMKEFKNKGFRFIHIGLIQVGIKPLTRRGINASVLLRLIDARFTNENQARLGMVEANVGYGPIWFNVNPDLTLSLDDGAPEKALTLRINTSGYHMIEGSRPLALVYRIYYKLFKTNLNPQALIKDPQDQTLLLQASREDINVSVPKMIKWEDIKLPDEWDLPNEMPPTVQTPINIAEQDNLESVLQYHDVYRGPTGSVPWTAVGFVFSGAFEDHRSAGLWWSLSPSGGGHGRFLKSLLGLIIIFGPSWCCRGLVCAEVHRDQWIKKIPSWLLIITSFRCWCRRRSFLSVTEFAVDRWTTRRGPLGGVEDQLSSTFSGIWLMLRWIVSSGHLPLPRAPCQGEEGKMSMASSSTAPVGPPPQPGSGEALEAPPLAPAASTEAMVDAPMVSPPISGESGLAAPSPVSGEAEDPQEGFAAPLLDPWYASSPLFPPKSVDFSHPVEDWDWTVSGVEPTVDQAWVPGLEEISELLIQKGDLQATPINFDFLCAASKDWSHWVDREILDSDFWDNLVDAEVHWAILISRSCNMFRDTEALRELLRRWCPSTHTFFFSWGELTPTLEDVANHWMLPILGEYSFSNIKLSAAEEEIAAVLKKYSSTRLSGWPSTFINYKKAPIRRAAFILYWLCKCTFGNFPCYSVNTAFIPLAIRISVGHCFPLAPLFLGHLYSQLNLLHDCEIAGDSCFILSTVFNTSALQTFFWEHSTSYIYAARDRSAAWGRFSDLPQKFLDQFPSFRDNLPLVYRWAGLKPRDHDLVEALDYEENVLFRPYGDDHPGFTCASIFRKLYGPTPLIRDLKAEDYRSLSYLSTVNPGFLPILSATGVSFIPYCPQRVQRQFGLDQGIPVGPQETTSCVADLTAFLKSSAFARWGGESTRVLIPGGHRFGFNTPSMGAYWQRLTRSMVDYVIAGRGDKTPMSVHRKHLTSNPYLTPPSQSAISYANSQKLGFAEWDSARGGWIAYTIHLPDGWRSSVNVVEDRLIMPSKRGKVNKRDAPTDPVFERTPKKSAPTASSSKKVPSKKAKTVKQGKPPLLIPSATGESTTTPVQGSTQSAMAPPKRKTRARKGSKSTPSAPSTAEESTEAYLEEPIESTESMAAPVEESVEPTVASSKSKRASPAKQAVKKSAASGPPRGQKKASVSSSTDEEEPFAVPIPSSPKKKKFTAPLFPLGAAGRTRSKSGPKVVHGSGGSGGDTVVVEDSDVAEEDIDAGPPEEDAPSAAAVDQTEDLGKSAADSPEIGIESTGEDHSSSSGSLFGSAPDSMPEEQIVSAESTADDEDMPEADDSSVGAAGSMDEDLAIVPHAGYDDDSAVDADVDPISFSLPQPVLTSAGSDTSMAHVVEGISLFGVIPSLRAIPAGGFVIPAGHLTSEDSPVVEGTLMPEEIHAQGLVASGSVVDLGHDAPLEGAGASAVDALAGSDHLENIGVDDAVHVSEEIDEVGITGEVTVVSPPRRPTVEVGSSIDVSSLSSEVAAFLREFDARAPNPHPEQFFWSFNGPLVPFGDFWVPNDCSPYLSRLSAGHSDFTKGFKLSIGLGGPMMSLLGSVLAAMDESSLEDVTKTQILAWRSVIQDLMDVGFDLGFMMERLRQMAQCVFGKRLADEIKALQHQIALLQDSLARLIAHQDAMTSTGGVIPRSERGGSLLDSLL</sequence>